<dbReference type="GO" id="GO:0005886">
    <property type="term" value="C:plasma membrane"/>
    <property type="evidence" value="ECO:0007669"/>
    <property type="project" value="UniProtKB-SubCell"/>
</dbReference>
<dbReference type="EMBL" id="CAQQ02035880">
    <property type="status" value="NOT_ANNOTATED_CDS"/>
    <property type="molecule type" value="Genomic_DNA"/>
</dbReference>
<dbReference type="STRING" id="36166.T1GCU5"/>
<evidence type="ECO:0000256" key="2">
    <source>
        <dbReference type="ARBA" id="ARBA00010532"/>
    </source>
</evidence>
<evidence type="ECO:0000256" key="10">
    <source>
        <dbReference type="ARBA" id="ARBA00023170"/>
    </source>
</evidence>
<dbReference type="AlphaFoldDB" id="T1GCU5"/>
<keyword evidence="5 14" id="KW-0812">Transmembrane</keyword>
<dbReference type="HOGENOM" id="CLU_019853_1_2_1"/>
<keyword evidence="7 14" id="KW-1133">Transmembrane helix</keyword>
<keyword evidence="10" id="KW-0675">Receptor</keyword>
<dbReference type="Pfam" id="PF01130">
    <property type="entry name" value="CD36"/>
    <property type="match status" value="1"/>
</dbReference>
<keyword evidence="16" id="KW-1185">Reference proteome</keyword>
<organism evidence="15 16">
    <name type="scientific">Megaselia scalaris</name>
    <name type="common">Humpbacked fly</name>
    <name type="synonym">Phora scalaris</name>
    <dbReference type="NCBI Taxonomy" id="36166"/>
    <lineage>
        <taxon>Eukaryota</taxon>
        <taxon>Metazoa</taxon>
        <taxon>Ecdysozoa</taxon>
        <taxon>Arthropoda</taxon>
        <taxon>Hexapoda</taxon>
        <taxon>Insecta</taxon>
        <taxon>Pterygota</taxon>
        <taxon>Neoptera</taxon>
        <taxon>Endopterygota</taxon>
        <taxon>Diptera</taxon>
        <taxon>Brachycera</taxon>
        <taxon>Muscomorpha</taxon>
        <taxon>Platypezoidea</taxon>
        <taxon>Phoridae</taxon>
        <taxon>Megaseliini</taxon>
        <taxon>Megaselia</taxon>
    </lineage>
</organism>
<keyword evidence="3" id="KW-1003">Cell membrane</keyword>
<dbReference type="GO" id="GO:0005044">
    <property type="term" value="F:scavenger receptor activity"/>
    <property type="evidence" value="ECO:0007669"/>
    <property type="project" value="TreeGrafter"/>
</dbReference>
<dbReference type="PANTHER" id="PTHR11923">
    <property type="entry name" value="SCAVENGER RECEPTOR CLASS B TYPE-1 SR-B1"/>
    <property type="match status" value="1"/>
</dbReference>
<evidence type="ECO:0000256" key="3">
    <source>
        <dbReference type="ARBA" id="ARBA00022475"/>
    </source>
</evidence>
<evidence type="ECO:0000256" key="7">
    <source>
        <dbReference type="ARBA" id="ARBA00022989"/>
    </source>
</evidence>
<evidence type="ECO:0000313" key="15">
    <source>
        <dbReference type="EnsemblMetazoa" id="MESCA001118-PA"/>
    </source>
</evidence>
<reference evidence="15" key="2">
    <citation type="submission" date="2015-06" db="UniProtKB">
        <authorList>
            <consortium name="EnsemblMetazoa"/>
        </authorList>
    </citation>
    <scope>IDENTIFICATION</scope>
</reference>
<keyword evidence="4" id="KW-0716">Sensory transduction</keyword>
<feature type="transmembrane region" description="Helical" evidence="14">
    <location>
        <begin position="458"/>
        <end position="476"/>
    </location>
</feature>
<evidence type="ECO:0000256" key="8">
    <source>
        <dbReference type="ARBA" id="ARBA00023136"/>
    </source>
</evidence>
<evidence type="ECO:0000256" key="14">
    <source>
        <dbReference type="SAM" id="Phobius"/>
    </source>
</evidence>
<reference evidence="16" key="1">
    <citation type="submission" date="2013-02" db="EMBL/GenBank/DDBJ databases">
        <authorList>
            <person name="Hughes D."/>
        </authorList>
    </citation>
    <scope>NUCLEOTIDE SEQUENCE</scope>
    <source>
        <strain>Durham</strain>
        <strain evidence="16">NC isolate 2 -- Noor lab</strain>
    </source>
</reference>
<evidence type="ECO:0000256" key="5">
    <source>
        <dbReference type="ARBA" id="ARBA00022692"/>
    </source>
</evidence>
<dbReference type="GO" id="GO:0007608">
    <property type="term" value="P:sensory perception of smell"/>
    <property type="evidence" value="ECO:0007669"/>
    <property type="project" value="UniProtKB-KW"/>
</dbReference>
<comment type="similarity">
    <text evidence="2">Belongs to the CD36 family.</text>
</comment>
<keyword evidence="8 14" id="KW-0472">Membrane</keyword>
<evidence type="ECO:0000256" key="9">
    <source>
        <dbReference type="ARBA" id="ARBA00023157"/>
    </source>
</evidence>
<dbReference type="PRINTS" id="PR01609">
    <property type="entry name" value="CD36FAMILY"/>
</dbReference>
<keyword evidence="6" id="KW-0552">Olfaction</keyword>
<dbReference type="Proteomes" id="UP000015102">
    <property type="component" value="Unassembled WGS sequence"/>
</dbReference>
<keyword evidence="9" id="KW-1015">Disulfide bond</keyword>
<dbReference type="OMA" id="QRKSSYH"/>
<protein>
    <recommendedName>
        <fullName evidence="12">Sensory neuron membrane protein 1</fullName>
    </recommendedName>
</protein>
<dbReference type="InterPro" id="IPR002159">
    <property type="entry name" value="CD36_fam"/>
</dbReference>
<keyword evidence="11" id="KW-0325">Glycoprotein</keyword>
<dbReference type="PANTHER" id="PTHR11923:SF69">
    <property type="entry name" value="SENSORY NEURON MEMBRANE PROTEIN 1"/>
    <property type="match status" value="1"/>
</dbReference>
<sequence length="533" mass="59573">MKLYQIATNSYPLNNKFSVNYLTLGTEKLYEESQDISVMRKQVNLKPGSDIRVMWQNIPFALDFKIYVFNITNVDEVKAGGKPRLQEVGPYIFDEWKDKYDVEDDDLEDTVSYTMRNTFQFRADKSFPLTGEEMLVVPHMLVMLGAIAIKREREAMLDMVAEGMGVLFDGKAFMQVSAMDLLFKGFPVDCSKDVFSAKAICSAFYTGDIKQAVQVNETSFLVSLFGASNGTDSEKFFHVGVKLGKVISYADEPELDTWDGEECNNLKGTDGTVFPPMMSKEDGIWSVSPELCRSLGASFSKRSKYMKFKTWHYTMTLPDIKEDPSLHCLCDDPEDPETCPLKGTFDLFKCTGGPLIASLPHFYEADPILLQSVDGLSPDKEQHEIFVDFELTAGSPLNAAKRLQLNVEVEPIDQIEEMKNLRKVVLPFVWIEESVALNKTWTKLLNPLYYGKMFNKTLRLLLILVGLLGGVASVVIHQHQSQVVGVTQTKALSNVSSAVTHPQSAGSGPVAVHHGNGNTDGTERSNAFKYNSK</sequence>
<feature type="compositionally biased region" description="Polar residues" evidence="13">
    <location>
        <begin position="516"/>
        <end position="533"/>
    </location>
</feature>
<evidence type="ECO:0000313" key="16">
    <source>
        <dbReference type="Proteomes" id="UP000015102"/>
    </source>
</evidence>
<feature type="region of interest" description="Disordered" evidence="13">
    <location>
        <begin position="497"/>
        <end position="533"/>
    </location>
</feature>
<feature type="compositionally biased region" description="Polar residues" evidence="13">
    <location>
        <begin position="497"/>
        <end position="506"/>
    </location>
</feature>
<evidence type="ECO:0000256" key="13">
    <source>
        <dbReference type="SAM" id="MobiDB-lite"/>
    </source>
</evidence>
<evidence type="ECO:0000256" key="11">
    <source>
        <dbReference type="ARBA" id="ARBA00023180"/>
    </source>
</evidence>
<dbReference type="EnsemblMetazoa" id="MESCA001118-RA">
    <property type="protein sequence ID" value="MESCA001118-PA"/>
    <property type="gene ID" value="MESCA001118"/>
</dbReference>
<evidence type="ECO:0000256" key="1">
    <source>
        <dbReference type="ARBA" id="ARBA00004651"/>
    </source>
</evidence>
<comment type="subcellular location">
    <subcellularLocation>
        <location evidence="1">Cell membrane</location>
        <topology evidence="1">Multi-pass membrane protein</topology>
    </subcellularLocation>
</comment>
<evidence type="ECO:0000256" key="12">
    <source>
        <dbReference type="ARBA" id="ARBA00040646"/>
    </source>
</evidence>
<evidence type="ECO:0000256" key="4">
    <source>
        <dbReference type="ARBA" id="ARBA00022606"/>
    </source>
</evidence>
<dbReference type="GO" id="GO:0005737">
    <property type="term" value="C:cytoplasm"/>
    <property type="evidence" value="ECO:0007669"/>
    <property type="project" value="TreeGrafter"/>
</dbReference>
<proteinExistence type="inferred from homology"/>
<name>T1GCU5_MEGSC</name>
<evidence type="ECO:0000256" key="6">
    <source>
        <dbReference type="ARBA" id="ARBA00022725"/>
    </source>
</evidence>
<accession>T1GCU5</accession>